<dbReference type="GO" id="GO:0005524">
    <property type="term" value="F:ATP binding"/>
    <property type="evidence" value="ECO:0007669"/>
    <property type="project" value="UniProtKB-KW"/>
</dbReference>
<evidence type="ECO:0000256" key="4">
    <source>
        <dbReference type="ARBA" id="ARBA00022695"/>
    </source>
</evidence>
<accession>A0A835XDM4</accession>
<dbReference type="AlphaFoldDB" id="A0A835XDM4"/>
<feature type="non-terminal residue" evidence="10">
    <location>
        <position position="177"/>
    </location>
</feature>
<protein>
    <recommendedName>
        <fullName evidence="9">Selenoprotein O</fullName>
    </recommendedName>
</protein>
<dbReference type="GO" id="GO:0046872">
    <property type="term" value="F:metal ion binding"/>
    <property type="evidence" value="ECO:0007669"/>
    <property type="project" value="UniProtKB-KW"/>
</dbReference>
<evidence type="ECO:0000256" key="7">
    <source>
        <dbReference type="ARBA" id="ARBA00022840"/>
    </source>
</evidence>
<sequence>MAHQGTAATTTMAGLAPGRKLEELSFDNLTLRSVPVDTSMEPRQRQVEGACFSLVNPTPVANPTLVVASTDALALLDIDPAEVSRPDFAAYFAGNTPLPGARPAAHCYCGHQFGYFSGQLGDGATMYLGEVVNARGERWELQFKGAGKTPYSRTADGRKVLRSSLREFLCSEAMYHL</sequence>
<comment type="caution">
    <text evidence="10">The sequence shown here is derived from an EMBL/GenBank/DDBJ whole genome shotgun (WGS) entry which is preliminary data.</text>
</comment>
<keyword evidence="11" id="KW-1185">Reference proteome</keyword>
<dbReference type="Pfam" id="PF02696">
    <property type="entry name" value="SelO"/>
    <property type="match status" value="1"/>
</dbReference>
<evidence type="ECO:0000256" key="8">
    <source>
        <dbReference type="ARBA" id="ARBA00022842"/>
    </source>
</evidence>
<gene>
    <name evidence="10" type="ORF">HYH03_018983</name>
</gene>
<dbReference type="EMBL" id="JAEHOE010000271">
    <property type="protein sequence ID" value="KAG2482073.1"/>
    <property type="molecule type" value="Genomic_DNA"/>
</dbReference>
<evidence type="ECO:0000256" key="1">
    <source>
        <dbReference type="ARBA" id="ARBA00001946"/>
    </source>
</evidence>
<keyword evidence="6" id="KW-0547">Nucleotide-binding</keyword>
<dbReference type="PANTHER" id="PTHR12153">
    <property type="entry name" value="SELENOPROTEIN O"/>
    <property type="match status" value="1"/>
</dbReference>
<evidence type="ECO:0000256" key="3">
    <source>
        <dbReference type="ARBA" id="ARBA00022679"/>
    </source>
</evidence>
<keyword evidence="7" id="KW-0067">ATP-binding</keyword>
<evidence type="ECO:0000313" key="11">
    <source>
        <dbReference type="Proteomes" id="UP000612055"/>
    </source>
</evidence>
<evidence type="ECO:0000313" key="10">
    <source>
        <dbReference type="EMBL" id="KAG2482073.1"/>
    </source>
</evidence>
<reference evidence="10" key="1">
    <citation type="journal article" date="2020" name="bioRxiv">
        <title>Comparative genomics of Chlamydomonas.</title>
        <authorList>
            <person name="Craig R.J."/>
            <person name="Hasan A.R."/>
            <person name="Ness R.W."/>
            <person name="Keightley P.D."/>
        </authorList>
    </citation>
    <scope>NUCLEOTIDE SEQUENCE</scope>
    <source>
        <strain evidence="10">CCAP 11/70</strain>
    </source>
</reference>
<keyword evidence="4" id="KW-0548">Nucleotidyltransferase</keyword>
<keyword evidence="8" id="KW-0460">Magnesium</keyword>
<evidence type="ECO:0000256" key="9">
    <source>
        <dbReference type="ARBA" id="ARBA00031547"/>
    </source>
</evidence>
<evidence type="ECO:0000256" key="2">
    <source>
        <dbReference type="ARBA" id="ARBA00009747"/>
    </source>
</evidence>
<dbReference type="PANTHER" id="PTHR12153:SF15">
    <property type="entry name" value="PROTEIN ADENYLYLTRANSFERASE SELO, MITOCHONDRIAL"/>
    <property type="match status" value="1"/>
</dbReference>
<comment type="cofactor">
    <cofactor evidence="1">
        <name>Mg(2+)</name>
        <dbReference type="ChEBI" id="CHEBI:18420"/>
    </cofactor>
</comment>
<evidence type="ECO:0000256" key="6">
    <source>
        <dbReference type="ARBA" id="ARBA00022741"/>
    </source>
</evidence>
<name>A0A835XDM4_9CHLO</name>
<organism evidence="10 11">
    <name type="scientific">Edaphochlamys debaryana</name>
    <dbReference type="NCBI Taxonomy" id="47281"/>
    <lineage>
        <taxon>Eukaryota</taxon>
        <taxon>Viridiplantae</taxon>
        <taxon>Chlorophyta</taxon>
        <taxon>core chlorophytes</taxon>
        <taxon>Chlorophyceae</taxon>
        <taxon>CS clade</taxon>
        <taxon>Chlamydomonadales</taxon>
        <taxon>Chlamydomonadales incertae sedis</taxon>
        <taxon>Edaphochlamys</taxon>
    </lineage>
</organism>
<keyword evidence="5" id="KW-0479">Metal-binding</keyword>
<dbReference type="Proteomes" id="UP000612055">
    <property type="component" value="Unassembled WGS sequence"/>
</dbReference>
<dbReference type="InterPro" id="IPR003846">
    <property type="entry name" value="SelO"/>
</dbReference>
<keyword evidence="3" id="KW-0808">Transferase</keyword>
<dbReference type="OrthoDB" id="10254721at2759"/>
<comment type="similarity">
    <text evidence="2">Belongs to the SELO family.</text>
</comment>
<evidence type="ECO:0000256" key="5">
    <source>
        <dbReference type="ARBA" id="ARBA00022723"/>
    </source>
</evidence>
<dbReference type="GO" id="GO:0016779">
    <property type="term" value="F:nucleotidyltransferase activity"/>
    <property type="evidence" value="ECO:0007669"/>
    <property type="project" value="UniProtKB-KW"/>
</dbReference>
<proteinExistence type="inferred from homology"/>